<comment type="caution">
    <text evidence="1">The sequence shown here is derived from an EMBL/GenBank/DDBJ whole genome shotgun (WGS) entry which is preliminary data.</text>
</comment>
<protein>
    <submittedName>
        <fullName evidence="1">Uncharacterized protein</fullName>
    </submittedName>
</protein>
<organism evidence="1">
    <name type="scientific">marine sediment metagenome</name>
    <dbReference type="NCBI Taxonomy" id="412755"/>
    <lineage>
        <taxon>unclassified sequences</taxon>
        <taxon>metagenomes</taxon>
        <taxon>ecological metagenomes</taxon>
    </lineage>
</organism>
<accession>A0A0F9LMX8</accession>
<sequence length="73" mass="8300">MGWARGSELVGRVARVLVGVVETPECRREIYEELVQVALDFDCDTLDECRGIDTELDAAIDEHWGPYDNEEED</sequence>
<gene>
    <name evidence="1" type="ORF">LCGC14_1178640</name>
</gene>
<name>A0A0F9LMX8_9ZZZZ</name>
<reference evidence="1" key="1">
    <citation type="journal article" date="2015" name="Nature">
        <title>Complex archaea that bridge the gap between prokaryotes and eukaryotes.</title>
        <authorList>
            <person name="Spang A."/>
            <person name="Saw J.H."/>
            <person name="Jorgensen S.L."/>
            <person name="Zaremba-Niedzwiedzka K."/>
            <person name="Martijn J."/>
            <person name="Lind A.E."/>
            <person name="van Eijk R."/>
            <person name="Schleper C."/>
            <person name="Guy L."/>
            <person name="Ettema T.J."/>
        </authorList>
    </citation>
    <scope>NUCLEOTIDE SEQUENCE</scope>
</reference>
<proteinExistence type="predicted"/>
<evidence type="ECO:0000313" key="1">
    <source>
        <dbReference type="EMBL" id="KKM96394.1"/>
    </source>
</evidence>
<dbReference type="EMBL" id="LAZR01005888">
    <property type="protein sequence ID" value="KKM96394.1"/>
    <property type="molecule type" value="Genomic_DNA"/>
</dbReference>
<dbReference type="AlphaFoldDB" id="A0A0F9LMX8"/>